<evidence type="ECO:0000313" key="6">
    <source>
        <dbReference type="Proteomes" id="UP000002294"/>
    </source>
</evidence>
<keyword evidence="1" id="KW-0805">Transcription regulation</keyword>
<evidence type="ECO:0000256" key="3">
    <source>
        <dbReference type="ARBA" id="ARBA00023163"/>
    </source>
</evidence>
<dbReference type="InterPro" id="IPR003313">
    <property type="entry name" value="AraC-bd"/>
</dbReference>
<keyword evidence="2" id="KW-0238">DNA-binding</keyword>
<dbReference type="SUPFAM" id="SSF51215">
    <property type="entry name" value="Regulatory protein AraC"/>
    <property type="match status" value="1"/>
</dbReference>
<dbReference type="OrthoDB" id="9778008at2"/>
<organism evidence="5 6">
    <name type="scientific">Anaerococcus prevotii (strain ATCC 9321 / DSM 20548 / JCM 6508 / NCTC 11806 / PC1)</name>
    <name type="common">Peptostreptococcus prevotii</name>
    <name type="synonym">Peptococcus prevotii</name>
    <dbReference type="NCBI Taxonomy" id="525919"/>
    <lineage>
        <taxon>Bacteria</taxon>
        <taxon>Bacillati</taxon>
        <taxon>Bacillota</taxon>
        <taxon>Tissierellia</taxon>
        <taxon>Tissierellales</taxon>
        <taxon>Peptoniphilaceae</taxon>
        <taxon>Anaerococcus</taxon>
    </lineage>
</organism>
<dbReference type="CDD" id="cd06986">
    <property type="entry name" value="cupin_MmsR-like_N"/>
    <property type="match status" value="1"/>
</dbReference>
<dbReference type="PROSITE" id="PS01124">
    <property type="entry name" value="HTH_ARAC_FAMILY_2"/>
    <property type="match status" value="1"/>
</dbReference>
<dbReference type="RefSeq" id="WP_015777202.1">
    <property type="nucleotide sequence ID" value="NC_013171.1"/>
</dbReference>
<dbReference type="Pfam" id="PF12833">
    <property type="entry name" value="HTH_18"/>
    <property type="match status" value="1"/>
</dbReference>
<dbReference type="InterPro" id="IPR020449">
    <property type="entry name" value="Tscrpt_reg_AraC-type_HTH"/>
</dbReference>
<evidence type="ECO:0000259" key="4">
    <source>
        <dbReference type="PROSITE" id="PS01124"/>
    </source>
</evidence>
<dbReference type="Pfam" id="PF02311">
    <property type="entry name" value="AraC_binding"/>
    <property type="match status" value="1"/>
</dbReference>
<dbReference type="PROSITE" id="PS00041">
    <property type="entry name" value="HTH_ARAC_FAMILY_1"/>
    <property type="match status" value="1"/>
</dbReference>
<keyword evidence="3" id="KW-0804">Transcription</keyword>
<dbReference type="Gene3D" id="2.60.120.280">
    <property type="entry name" value="Regulatory protein AraC"/>
    <property type="match status" value="1"/>
</dbReference>
<gene>
    <name evidence="5" type="ordered locus">Apre_0236</name>
</gene>
<dbReference type="eggNOG" id="COG2207">
    <property type="taxonomic scope" value="Bacteria"/>
</dbReference>
<reference evidence="5 6" key="1">
    <citation type="journal article" date="2009" name="Stand. Genomic Sci.">
        <title>Complete genome sequence of Anaerococcus prevotii type strain (PC1).</title>
        <authorList>
            <person name="Labutti K."/>
            <person name="Pukall R."/>
            <person name="Steenblock K."/>
            <person name="Glavina Del Rio T."/>
            <person name="Tice H."/>
            <person name="Copeland A."/>
            <person name="Cheng J.F."/>
            <person name="Lucas S."/>
            <person name="Chen F."/>
            <person name="Nolan M."/>
            <person name="Bruce D."/>
            <person name="Goodwin L."/>
            <person name="Pitluck S."/>
            <person name="Ivanova N."/>
            <person name="Mavromatis K."/>
            <person name="Ovchinnikova G."/>
            <person name="Pati A."/>
            <person name="Chen A."/>
            <person name="Palaniappan K."/>
            <person name="Land M."/>
            <person name="Hauser L."/>
            <person name="Chang Y.J."/>
            <person name="Jeffries C.D."/>
            <person name="Chain P."/>
            <person name="Saunders E."/>
            <person name="Brettin T."/>
            <person name="Detter J.C."/>
            <person name="Han C."/>
            <person name="Goker M."/>
            <person name="Bristow J."/>
            <person name="Eisen J.A."/>
            <person name="Markowitz V."/>
            <person name="Hugenholtz P."/>
            <person name="Kyrpides N.C."/>
            <person name="Klenk H.P."/>
            <person name="Lapidus A."/>
        </authorList>
    </citation>
    <scope>NUCLEOTIDE SEQUENCE [LARGE SCALE GENOMIC DNA]</scope>
    <source>
        <strain evidence="6">ATCC 9321 / DSM 20548 / JCM 6508 / NCTC 11806 / PC1</strain>
    </source>
</reference>
<dbReference type="PANTHER" id="PTHR43280:SF30">
    <property type="entry name" value="MMSAB OPERON REGULATORY PROTEIN"/>
    <property type="match status" value="1"/>
</dbReference>
<dbReference type="HOGENOM" id="CLU_000445_88_6_9"/>
<dbReference type="EMBL" id="CP001708">
    <property type="protein sequence ID" value="ACV28288.1"/>
    <property type="molecule type" value="Genomic_DNA"/>
</dbReference>
<dbReference type="SMART" id="SM00342">
    <property type="entry name" value="HTH_ARAC"/>
    <property type="match status" value="1"/>
</dbReference>
<keyword evidence="6" id="KW-1185">Reference proteome</keyword>
<dbReference type="GO" id="GO:0003700">
    <property type="term" value="F:DNA-binding transcription factor activity"/>
    <property type="evidence" value="ECO:0007669"/>
    <property type="project" value="InterPro"/>
</dbReference>
<dbReference type="SUPFAM" id="SSF46689">
    <property type="entry name" value="Homeodomain-like"/>
    <property type="match status" value="2"/>
</dbReference>
<dbReference type="AlphaFoldDB" id="C7RFM7"/>
<dbReference type="KEGG" id="apr:Apre_0236"/>
<dbReference type="PRINTS" id="PR00032">
    <property type="entry name" value="HTHARAC"/>
</dbReference>
<dbReference type="InterPro" id="IPR037923">
    <property type="entry name" value="HTH-like"/>
</dbReference>
<name>C7RFM7_ANAPD</name>
<feature type="domain" description="HTH araC/xylS-type" evidence="4">
    <location>
        <begin position="176"/>
        <end position="273"/>
    </location>
</feature>
<protein>
    <submittedName>
        <fullName evidence="5">Transcriptional regulator, AraC family</fullName>
    </submittedName>
</protein>
<dbReference type="InterPro" id="IPR018060">
    <property type="entry name" value="HTH_AraC"/>
</dbReference>
<dbReference type="GO" id="GO:0043565">
    <property type="term" value="F:sequence-specific DNA binding"/>
    <property type="evidence" value="ECO:0007669"/>
    <property type="project" value="InterPro"/>
</dbReference>
<dbReference type="InterPro" id="IPR018062">
    <property type="entry name" value="HTH_AraC-typ_CS"/>
</dbReference>
<dbReference type="InterPro" id="IPR009057">
    <property type="entry name" value="Homeodomain-like_sf"/>
</dbReference>
<accession>C7RFM7</accession>
<evidence type="ECO:0000256" key="1">
    <source>
        <dbReference type="ARBA" id="ARBA00023015"/>
    </source>
</evidence>
<dbReference type="Gene3D" id="1.10.10.60">
    <property type="entry name" value="Homeodomain-like"/>
    <property type="match status" value="2"/>
</dbReference>
<dbReference type="PANTHER" id="PTHR43280">
    <property type="entry name" value="ARAC-FAMILY TRANSCRIPTIONAL REGULATOR"/>
    <property type="match status" value="1"/>
</dbReference>
<dbReference type="STRING" id="525919.Apre_0236"/>
<sequence>MVIYSEFDTLSMDLAVDFVGYEDCKSLQDFGPAIRDNYVLHYISSGSGYFHYKKKKIFLKNGDLFLLKKNELTYYQADKYEPWSYYWIGINGNRIKDYLSLSSIHEISYIKSSDTCNTKKLGSIIKSMVEDSESIDDHNLKLLKLIGQSYEVLYELIRIGPQNNKKTVGSRTKICLDCRRIIETQYNKADLSIQDIASKLNINRTYLTRIFKEYTAMSPKQYLQEIRMKRASQLLENTKESVKVIAYSVGFKDPLYFSKAFKEFYDKSPSDYR</sequence>
<proteinExistence type="predicted"/>
<evidence type="ECO:0000256" key="2">
    <source>
        <dbReference type="ARBA" id="ARBA00023125"/>
    </source>
</evidence>
<dbReference type="Proteomes" id="UP000002294">
    <property type="component" value="Chromosome"/>
</dbReference>
<evidence type="ECO:0000313" key="5">
    <source>
        <dbReference type="EMBL" id="ACV28288.1"/>
    </source>
</evidence>